<organism evidence="4 5">
    <name type="scientific">Natrarchaeobius chitinivorans</name>
    <dbReference type="NCBI Taxonomy" id="1679083"/>
    <lineage>
        <taxon>Archaea</taxon>
        <taxon>Methanobacteriati</taxon>
        <taxon>Methanobacteriota</taxon>
        <taxon>Stenosarchaea group</taxon>
        <taxon>Halobacteria</taxon>
        <taxon>Halobacteriales</taxon>
        <taxon>Natrialbaceae</taxon>
        <taxon>Natrarchaeobius</taxon>
    </lineage>
</organism>
<feature type="region of interest" description="Disordered" evidence="1">
    <location>
        <begin position="416"/>
        <end position="449"/>
    </location>
</feature>
<evidence type="ECO:0000259" key="2">
    <source>
        <dbReference type="PROSITE" id="PS51736"/>
    </source>
</evidence>
<dbReference type="SUPFAM" id="SSF53041">
    <property type="entry name" value="Resolvase-like"/>
    <property type="match status" value="1"/>
</dbReference>
<keyword evidence="5" id="KW-1185">Reference proteome</keyword>
<evidence type="ECO:0000256" key="1">
    <source>
        <dbReference type="SAM" id="MobiDB-lite"/>
    </source>
</evidence>
<comment type="caution">
    <text evidence="4">The sequence shown here is derived from an EMBL/GenBank/DDBJ whole genome shotgun (WGS) entry which is preliminary data.</text>
</comment>
<dbReference type="GO" id="GO:0003677">
    <property type="term" value="F:DNA binding"/>
    <property type="evidence" value="ECO:0007669"/>
    <property type="project" value="InterPro"/>
</dbReference>
<dbReference type="PROSITE" id="PS51736">
    <property type="entry name" value="RECOMBINASES_3"/>
    <property type="match status" value="1"/>
</dbReference>
<dbReference type="Proteomes" id="UP000282323">
    <property type="component" value="Unassembled WGS sequence"/>
</dbReference>
<reference evidence="4 5" key="1">
    <citation type="submission" date="2018-10" db="EMBL/GenBank/DDBJ databases">
        <title>Natrarchaeobius chitinivorans gen. nov., sp. nov., and Natrarchaeobius haloalkaliphilus sp. nov., alkaliphilic, chitin-utilizing haloarchaea from hypersaline alkaline lakes.</title>
        <authorList>
            <person name="Sorokin D.Y."/>
            <person name="Elcheninov A.G."/>
            <person name="Kostrikina N.A."/>
            <person name="Bale N.J."/>
            <person name="Sinninghe Damste J.S."/>
            <person name="Khijniak T.V."/>
            <person name="Kublanov I.V."/>
            <person name="Toshchakov S.V."/>
        </authorList>
    </citation>
    <scope>NUCLEOTIDE SEQUENCE [LARGE SCALE GENOMIC DNA]</scope>
    <source>
        <strain evidence="4 5">AArcht4T</strain>
    </source>
</reference>
<feature type="compositionally biased region" description="Polar residues" evidence="1">
    <location>
        <begin position="439"/>
        <end position="449"/>
    </location>
</feature>
<dbReference type="EMBL" id="REGA01000009">
    <property type="protein sequence ID" value="RQG94329.1"/>
    <property type="molecule type" value="Genomic_DNA"/>
</dbReference>
<gene>
    <name evidence="4" type="ORF">EA473_11485</name>
</gene>
<dbReference type="Gene3D" id="3.90.1750.20">
    <property type="entry name" value="Putative Large Serine Recombinase, Chain B, Domain 2"/>
    <property type="match status" value="1"/>
</dbReference>
<accession>A0A3N6P7D0</accession>
<feature type="domain" description="Recombinase" evidence="3">
    <location>
        <begin position="178"/>
        <end position="279"/>
    </location>
</feature>
<sequence>MENSIFFPLLLGLLRRDKVDDDRWALLSRVSTGPQMAGQSTERQLDNLEEEVNSVDGDVRKEVEVAESAATVKRESLEEIAALAEEDEIDVVGVSKLDRLTRADPWESFEYLKQLKEADIILYAGTHGYFDWDDLYDFQMLVRQVVFSREWYQRIRDNARDGQIGKLEQGKWPFGQPPFGYYKDENDYVLLTEQGEDIIPETFELYRQEQNRAEVKRTINDQYNQSVSDSQLKTLLQSRLCLGQLTLEGEVIKENPQLAVIDLEVFNAVQEILDRRSSDPTGTRAVPKPIERAAEQYGEEYVLTLFDSIHTQCRKCGGDLQHNGDLERWGTKLKNYVCQECDHQGPLLTQEEFNKLHDTLPLRCPFCPETEHFEIDRAEGGEWDYSYTCLSCDNMFGTDLLPDKYQRGFEHPDLKFTWSGDTPADQAREDLSSDENDGSGPNQVALTDF</sequence>
<dbReference type="InterPro" id="IPR011109">
    <property type="entry name" value="DNA_bind_recombinase_dom"/>
</dbReference>
<dbReference type="AlphaFoldDB" id="A0A3N6P7D0"/>
<name>A0A3N6P7D0_NATCH</name>
<dbReference type="Pfam" id="PF00239">
    <property type="entry name" value="Resolvase"/>
    <property type="match status" value="1"/>
</dbReference>
<feature type="domain" description="Resolvase/invertase-type recombinase catalytic" evidence="2">
    <location>
        <begin position="23"/>
        <end position="170"/>
    </location>
</feature>
<dbReference type="PANTHER" id="PTHR30461:SF23">
    <property type="entry name" value="DNA RECOMBINASE-RELATED"/>
    <property type="match status" value="1"/>
</dbReference>
<dbReference type="GO" id="GO:0000150">
    <property type="term" value="F:DNA strand exchange activity"/>
    <property type="evidence" value="ECO:0007669"/>
    <property type="project" value="InterPro"/>
</dbReference>
<evidence type="ECO:0000259" key="3">
    <source>
        <dbReference type="PROSITE" id="PS51737"/>
    </source>
</evidence>
<dbReference type="InterPro" id="IPR038109">
    <property type="entry name" value="DNA_bind_recomb_sf"/>
</dbReference>
<evidence type="ECO:0000313" key="5">
    <source>
        <dbReference type="Proteomes" id="UP000282323"/>
    </source>
</evidence>
<dbReference type="CDD" id="cd00338">
    <property type="entry name" value="Ser_Recombinase"/>
    <property type="match status" value="1"/>
</dbReference>
<dbReference type="SMART" id="SM00857">
    <property type="entry name" value="Resolvase"/>
    <property type="match status" value="1"/>
</dbReference>
<dbReference type="Pfam" id="PF07508">
    <property type="entry name" value="Recombinase"/>
    <property type="match status" value="1"/>
</dbReference>
<proteinExistence type="predicted"/>
<evidence type="ECO:0000313" key="4">
    <source>
        <dbReference type="EMBL" id="RQG94329.1"/>
    </source>
</evidence>
<dbReference type="InterPro" id="IPR006119">
    <property type="entry name" value="Resolv_N"/>
</dbReference>
<dbReference type="Gene3D" id="3.40.50.1390">
    <property type="entry name" value="Resolvase, N-terminal catalytic domain"/>
    <property type="match status" value="1"/>
</dbReference>
<dbReference type="PANTHER" id="PTHR30461">
    <property type="entry name" value="DNA-INVERTASE FROM LAMBDOID PROPHAGE"/>
    <property type="match status" value="1"/>
</dbReference>
<dbReference type="InterPro" id="IPR036162">
    <property type="entry name" value="Resolvase-like_N_sf"/>
</dbReference>
<protein>
    <submittedName>
        <fullName evidence="4">Recombinase family protein</fullName>
    </submittedName>
</protein>
<dbReference type="PROSITE" id="PS51737">
    <property type="entry name" value="RECOMBINASE_DNA_BIND"/>
    <property type="match status" value="1"/>
</dbReference>
<dbReference type="InterPro" id="IPR050639">
    <property type="entry name" value="SSR_resolvase"/>
</dbReference>